<accession>A0A061QZ95</accession>
<feature type="region of interest" description="Disordered" evidence="1">
    <location>
        <begin position="148"/>
        <end position="180"/>
    </location>
</feature>
<reference evidence="2" key="1">
    <citation type="submission" date="2014-05" db="EMBL/GenBank/DDBJ databases">
        <title>The transcriptome of the halophilic microalga Tetraselmis sp. GSL018 isolated from the Great Salt Lake, Utah.</title>
        <authorList>
            <person name="Jinkerson R.E."/>
            <person name="D'Adamo S."/>
            <person name="Posewitz M.C."/>
        </authorList>
    </citation>
    <scope>NUCLEOTIDE SEQUENCE</scope>
    <source>
        <strain evidence="2">GSL018</strain>
    </source>
</reference>
<gene>
    <name evidence="2" type="ORF">TSPGSL018_16978</name>
</gene>
<evidence type="ECO:0000313" key="2">
    <source>
        <dbReference type="EMBL" id="JAC65038.1"/>
    </source>
</evidence>
<dbReference type="EMBL" id="GBEZ01021742">
    <property type="protein sequence ID" value="JAC65038.1"/>
    <property type="molecule type" value="Transcribed_RNA"/>
</dbReference>
<protein>
    <submittedName>
        <fullName evidence="2">Uncharacterized protein</fullName>
    </submittedName>
</protein>
<organism evidence="2">
    <name type="scientific">Tetraselmis sp. GSL018</name>
    <dbReference type="NCBI Taxonomy" id="582737"/>
    <lineage>
        <taxon>Eukaryota</taxon>
        <taxon>Viridiplantae</taxon>
        <taxon>Chlorophyta</taxon>
        <taxon>core chlorophytes</taxon>
        <taxon>Chlorodendrophyceae</taxon>
        <taxon>Chlorodendrales</taxon>
        <taxon>Chlorodendraceae</taxon>
        <taxon>Tetraselmis</taxon>
    </lineage>
</organism>
<feature type="compositionally biased region" description="Basic and acidic residues" evidence="1">
    <location>
        <begin position="163"/>
        <end position="176"/>
    </location>
</feature>
<name>A0A061QZ95_9CHLO</name>
<proteinExistence type="predicted"/>
<dbReference type="AlphaFoldDB" id="A0A061QZ95"/>
<evidence type="ECO:0000256" key="1">
    <source>
        <dbReference type="SAM" id="MobiDB-lite"/>
    </source>
</evidence>
<sequence>MSVVCKASGLTASLEFRPGRDVCGSVDRLLGPGAGKYCTLEGSWSDRILVSCPNLNADGVLLDVKELGPPNVSPSVNLQSLGPQQLPRLWSGLMDAILYSEKHAGMPKAAQEMADQIASNVVFALDPRTSAAAKRMRMVKNFGGAALQNPKNKYAEDSDDEDGKLYTEEKYDDDPRSLPPCVKEQRAKGKSMHYQLHYNLRLVPSPYAKGARTS</sequence>